<reference evidence="2" key="1">
    <citation type="journal article" date="2016" name="Nature">
        <title>Genome evolution in the allotetraploid frog Xenopus laevis.</title>
        <authorList>
            <person name="Session A.M."/>
            <person name="Uno Y."/>
            <person name="Kwon T."/>
            <person name="Chapman J.A."/>
            <person name="Toyoda A."/>
            <person name="Takahashi S."/>
            <person name="Fukui A."/>
            <person name="Hikosaka A."/>
            <person name="Suzuki A."/>
            <person name="Kondo M."/>
            <person name="van Heeringen S.J."/>
            <person name="Quigley I."/>
            <person name="Heinz S."/>
            <person name="Ogino H."/>
            <person name="Ochi H."/>
            <person name="Hellsten U."/>
            <person name="Lyons J.B."/>
            <person name="Simakov O."/>
            <person name="Putnam N."/>
            <person name="Stites J."/>
            <person name="Kuroki Y."/>
            <person name="Tanaka T."/>
            <person name="Michiue T."/>
            <person name="Watanabe M."/>
            <person name="Bogdanovic O."/>
            <person name="Lister R."/>
            <person name="Georgiou G."/>
            <person name="Paranjpe S.S."/>
            <person name="van Kruijsbergen I."/>
            <person name="Shu S."/>
            <person name="Carlson J."/>
            <person name="Kinoshita T."/>
            <person name="Ohta Y."/>
            <person name="Mawaribuchi S."/>
            <person name="Jenkins J."/>
            <person name="Grimwood J."/>
            <person name="Schmutz J."/>
            <person name="Mitros T."/>
            <person name="Mozaffari S.V."/>
            <person name="Suzuki Y."/>
            <person name="Haramoto Y."/>
            <person name="Yamamoto T.S."/>
            <person name="Takagi C."/>
            <person name="Heald R."/>
            <person name="Miller K."/>
            <person name="Haudenschild C."/>
            <person name="Kitzman J."/>
            <person name="Nakayama T."/>
            <person name="Izutsu Y."/>
            <person name="Robert J."/>
            <person name="Fortriede J."/>
            <person name="Burns K."/>
            <person name="Lotay V."/>
            <person name="Karimi K."/>
            <person name="Yasuoka Y."/>
            <person name="Dichmann D.S."/>
            <person name="Flajnik M.F."/>
            <person name="Houston D.W."/>
            <person name="Shendure J."/>
            <person name="DuPasquier L."/>
            <person name="Vize P.D."/>
            <person name="Zorn A.M."/>
            <person name="Ito M."/>
            <person name="Marcotte E.M."/>
            <person name="Wallingford J.B."/>
            <person name="Ito Y."/>
            <person name="Asashima M."/>
            <person name="Ueno N."/>
            <person name="Matsuda Y."/>
            <person name="Veenstra G.J."/>
            <person name="Fujiyama A."/>
            <person name="Harland R.M."/>
            <person name="Taira M."/>
            <person name="Rokhsar D.S."/>
        </authorList>
    </citation>
    <scope>NUCLEOTIDE SEQUENCE [LARGE SCALE GENOMIC DNA]</scope>
    <source>
        <strain evidence="2">J</strain>
    </source>
</reference>
<dbReference type="Proteomes" id="UP000694892">
    <property type="component" value="Chromosome 1S"/>
</dbReference>
<dbReference type="AlphaFoldDB" id="A0A974I2G9"/>
<protein>
    <submittedName>
        <fullName evidence="1">Uncharacterized protein</fullName>
    </submittedName>
</protein>
<name>A0A974I2G9_XENLA</name>
<sequence length="81" mass="9470">MRSRNLNSLIWPWLKSHGKICLFDDHMPSHETGWWPQQSSIGGESLFIMLNILENHPFGQLQEDYGQDNAHNGLDNILIYY</sequence>
<dbReference type="EMBL" id="CM004467">
    <property type="protein sequence ID" value="OCT98913.1"/>
    <property type="molecule type" value="Genomic_DNA"/>
</dbReference>
<gene>
    <name evidence="1" type="ORF">XELAEV_18011145mg</name>
</gene>
<organism evidence="1 2">
    <name type="scientific">Xenopus laevis</name>
    <name type="common">African clawed frog</name>
    <dbReference type="NCBI Taxonomy" id="8355"/>
    <lineage>
        <taxon>Eukaryota</taxon>
        <taxon>Metazoa</taxon>
        <taxon>Chordata</taxon>
        <taxon>Craniata</taxon>
        <taxon>Vertebrata</taxon>
        <taxon>Euteleostomi</taxon>
        <taxon>Amphibia</taxon>
        <taxon>Batrachia</taxon>
        <taxon>Anura</taxon>
        <taxon>Pipoidea</taxon>
        <taxon>Pipidae</taxon>
        <taxon>Xenopodinae</taxon>
        <taxon>Xenopus</taxon>
        <taxon>Xenopus</taxon>
    </lineage>
</organism>
<evidence type="ECO:0000313" key="2">
    <source>
        <dbReference type="Proteomes" id="UP000694892"/>
    </source>
</evidence>
<evidence type="ECO:0000313" key="1">
    <source>
        <dbReference type="EMBL" id="OCT98913.1"/>
    </source>
</evidence>
<accession>A0A974I2G9</accession>
<proteinExistence type="predicted"/>